<dbReference type="Gene3D" id="2.10.109.10">
    <property type="entry name" value="Umud Fragment, subunit A"/>
    <property type="match status" value="1"/>
</dbReference>
<dbReference type="EMBL" id="WBSO01000010">
    <property type="protein sequence ID" value="KAB8297446.1"/>
    <property type="molecule type" value="Genomic_DNA"/>
</dbReference>
<evidence type="ECO:0000313" key="10">
    <source>
        <dbReference type="EMBL" id="KAB8297446.1"/>
    </source>
</evidence>
<dbReference type="PRINTS" id="PR00727">
    <property type="entry name" value="LEADERPTASE"/>
</dbReference>
<feature type="compositionally biased region" description="Low complexity" evidence="8">
    <location>
        <begin position="82"/>
        <end position="109"/>
    </location>
</feature>
<feature type="active site" evidence="6">
    <location>
        <position position="144"/>
    </location>
</feature>
<organism evidence="10 11">
    <name type="scientific">Bifidobacterium apri</name>
    <dbReference type="NCBI Taxonomy" id="1769423"/>
    <lineage>
        <taxon>Bacteria</taxon>
        <taxon>Bacillati</taxon>
        <taxon>Actinomycetota</taxon>
        <taxon>Actinomycetes</taxon>
        <taxon>Bifidobacteriales</taxon>
        <taxon>Bifidobacteriaceae</taxon>
        <taxon>Bifidobacterium</taxon>
    </lineage>
</organism>
<evidence type="ECO:0000256" key="5">
    <source>
        <dbReference type="ARBA" id="ARBA00022801"/>
    </source>
</evidence>
<dbReference type="PANTHER" id="PTHR43390:SF1">
    <property type="entry name" value="CHLOROPLAST PROCESSING PEPTIDASE"/>
    <property type="match status" value="1"/>
</dbReference>
<dbReference type="Pfam" id="PF10502">
    <property type="entry name" value="Peptidase_S26"/>
    <property type="match status" value="1"/>
</dbReference>
<sequence>MTQQMSRSSRDQYGDADSHILSVAERGIDPAPVSAFASVSAHASVAASATTQTSTPLQTPAFFSTITSDDSPSRRARHAAHASHAARTSGSSAASHGGTPRRSANASSSSGGARELLLWCGVPVLIVLLLRVFLFGFYVIPSGSMLDTIQINDRVITTKLAPDLIKLQRGDIVVFKDPANWLQSESSRHSDDLIKRLIGLPGDTVACAGAGQPVTINGVAIDESAYLKPGVQPSDFAFSVTVTEGHIFVLGDNRANSADSRYHQNDGANGLVPISDVLGVAIVRNWPLSRIGTIDSHHEVFANVPNPA</sequence>
<dbReference type="SUPFAM" id="SSF51306">
    <property type="entry name" value="LexA/Signal peptidase"/>
    <property type="match status" value="1"/>
</dbReference>
<dbReference type="InterPro" id="IPR019533">
    <property type="entry name" value="Peptidase_S26"/>
</dbReference>
<dbReference type="NCBIfam" id="TIGR02227">
    <property type="entry name" value="sigpep_I_bact"/>
    <property type="match status" value="1"/>
</dbReference>
<evidence type="ECO:0000313" key="11">
    <source>
        <dbReference type="Proteomes" id="UP000440041"/>
    </source>
</evidence>
<keyword evidence="11" id="KW-1185">Reference proteome</keyword>
<gene>
    <name evidence="10" type="ORF">DSM100238_1331</name>
</gene>
<dbReference type="AlphaFoldDB" id="A0A6A2V7P7"/>
<dbReference type="GO" id="GO:0006465">
    <property type="term" value="P:signal peptide processing"/>
    <property type="evidence" value="ECO:0007669"/>
    <property type="project" value="InterPro"/>
</dbReference>
<protein>
    <recommendedName>
        <fullName evidence="4 7">Signal peptidase I</fullName>
        <ecNumber evidence="4 7">3.4.21.89</ecNumber>
    </recommendedName>
</protein>
<dbReference type="PROSITE" id="PS00761">
    <property type="entry name" value="SPASE_I_3"/>
    <property type="match status" value="1"/>
</dbReference>
<keyword evidence="5 7" id="KW-0378">Hydrolase</keyword>
<feature type="region of interest" description="Disordered" evidence="8">
    <location>
        <begin position="61"/>
        <end position="109"/>
    </location>
</feature>
<evidence type="ECO:0000256" key="3">
    <source>
        <dbReference type="ARBA" id="ARBA00009370"/>
    </source>
</evidence>
<dbReference type="RefSeq" id="WP_240812391.1">
    <property type="nucleotide sequence ID" value="NZ_JBHLXF010000026.1"/>
</dbReference>
<dbReference type="InterPro" id="IPR036286">
    <property type="entry name" value="LexA/Signal_pep-like_sf"/>
</dbReference>
<dbReference type="GO" id="GO:0005886">
    <property type="term" value="C:plasma membrane"/>
    <property type="evidence" value="ECO:0007669"/>
    <property type="project" value="UniProtKB-SubCell"/>
</dbReference>
<feature type="domain" description="Peptidase S26" evidence="9">
    <location>
        <begin position="114"/>
        <end position="286"/>
    </location>
</feature>
<comment type="subcellular location">
    <subcellularLocation>
        <location evidence="2">Cell membrane</location>
        <topology evidence="2">Single-pass type II membrane protein</topology>
    </subcellularLocation>
    <subcellularLocation>
        <location evidence="7">Membrane</location>
        <topology evidence="7">Single-pass type II membrane protein</topology>
    </subcellularLocation>
</comment>
<keyword evidence="7" id="KW-0472">Membrane</keyword>
<dbReference type="Proteomes" id="UP000440041">
    <property type="component" value="Unassembled WGS sequence"/>
</dbReference>
<comment type="caution">
    <text evidence="10">The sequence shown here is derived from an EMBL/GenBank/DDBJ whole genome shotgun (WGS) entry which is preliminary data.</text>
</comment>
<dbReference type="GO" id="GO:0009003">
    <property type="term" value="F:signal peptidase activity"/>
    <property type="evidence" value="ECO:0007669"/>
    <property type="project" value="UniProtKB-EC"/>
</dbReference>
<evidence type="ECO:0000259" key="9">
    <source>
        <dbReference type="Pfam" id="PF10502"/>
    </source>
</evidence>
<comment type="similarity">
    <text evidence="3 7">Belongs to the peptidase S26 family.</text>
</comment>
<comment type="catalytic activity">
    <reaction evidence="1 7">
        <text>Cleavage of hydrophobic, N-terminal signal or leader sequences from secreted and periplasmic proteins.</text>
        <dbReference type="EC" id="3.4.21.89"/>
    </reaction>
</comment>
<evidence type="ECO:0000256" key="4">
    <source>
        <dbReference type="ARBA" id="ARBA00013208"/>
    </source>
</evidence>
<dbReference type="InterPro" id="IPR000223">
    <property type="entry name" value="Pept_S26A_signal_pept_1"/>
</dbReference>
<feature type="transmembrane region" description="Helical" evidence="7">
    <location>
        <begin position="116"/>
        <end position="140"/>
    </location>
</feature>
<keyword evidence="7" id="KW-0645">Protease</keyword>
<evidence type="ECO:0000256" key="7">
    <source>
        <dbReference type="RuleBase" id="RU362042"/>
    </source>
</evidence>
<dbReference type="GO" id="GO:0004252">
    <property type="term" value="F:serine-type endopeptidase activity"/>
    <property type="evidence" value="ECO:0007669"/>
    <property type="project" value="InterPro"/>
</dbReference>
<proteinExistence type="inferred from homology"/>
<dbReference type="CDD" id="cd06530">
    <property type="entry name" value="S26_SPase_I"/>
    <property type="match status" value="1"/>
</dbReference>
<evidence type="ECO:0000256" key="8">
    <source>
        <dbReference type="SAM" id="MobiDB-lite"/>
    </source>
</evidence>
<evidence type="ECO:0000256" key="1">
    <source>
        <dbReference type="ARBA" id="ARBA00000677"/>
    </source>
</evidence>
<dbReference type="EC" id="3.4.21.89" evidence="4 7"/>
<accession>A0A6A2V7P7</accession>
<keyword evidence="7" id="KW-0812">Transmembrane</keyword>
<feature type="active site" evidence="6">
    <location>
        <position position="195"/>
    </location>
</feature>
<name>A0A6A2V7P7_9BIFI</name>
<evidence type="ECO:0000256" key="2">
    <source>
        <dbReference type="ARBA" id="ARBA00004401"/>
    </source>
</evidence>
<dbReference type="PANTHER" id="PTHR43390">
    <property type="entry name" value="SIGNAL PEPTIDASE I"/>
    <property type="match status" value="1"/>
</dbReference>
<keyword evidence="7" id="KW-1133">Transmembrane helix</keyword>
<reference evidence="10 11" key="1">
    <citation type="submission" date="2019-09" db="EMBL/GenBank/DDBJ databases">
        <title>Characterization of the phylogenetic diversity of two novel species belonging to the genus Bifidobacterium: Bifidobacterium cebidarum sp. nov. and Bifidobacterium leontopitheci sp. nov.</title>
        <authorList>
            <person name="Lugli G.A."/>
            <person name="Duranti S."/>
            <person name="Milani C."/>
            <person name="Turroni F."/>
            <person name="Ventura M."/>
        </authorList>
    </citation>
    <scope>NUCLEOTIDE SEQUENCE [LARGE SCALE GENOMIC DNA]</scope>
    <source>
        <strain evidence="10 11">DSM 100238</strain>
    </source>
</reference>
<dbReference type="InterPro" id="IPR019758">
    <property type="entry name" value="Pept_S26A_signal_pept_1_CS"/>
</dbReference>
<evidence type="ECO:0000256" key="6">
    <source>
        <dbReference type="PIRSR" id="PIRSR600223-1"/>
    </source>
</evidence>